<protein>
    <submittedName>
        <fullName evidence="4">Argininosuccinate lyase</fullName>
    </submittedName>
</protein>
<dbReference type="InterPro" id="IPR006311">
    <property type="entry name" value="TAT_signal"/>
</dbReference>
<name>A0A2X2BV03_PSELU</name>
<evidence type="ECO:0000313" key="4">
    <source>
        <dbReference type="EMBL" id="SPZ00222.1"/>
    </source>
</evidence>
<dbReference type="Pfam" id="PF03401">
    <property type="entry name" value="TctC"/>
    <property type="match status" value="1"/>
</dbReference>
<dbReference type="InterPro" id="IPR005064">
    <property type="entry name" value="BUG"/>
</dbReference>
<dbReference type="EMBL" id="UAUF01000002">
    <property type="protein sequence ID" value="SPZ00222.1"/>
    <property type="molecule type" value="Genomic_DNA"/>
</dbReference>
<accession>A0A2X2BV03</accession>
<organism evidence="4 5">
    <name type="scientific">Pseudomonas luteola</name>
    <dbReference type="NCBI Taxonomy" id="47886"/>
    <lineage>
        <taxon>Bacteria</taxon>
        <taxon>Pseudomonadati</taxon>
        <taxon>Pseudomonadota</taxon>
        <taxon>Gammaproteobacteria</taxon>
        <taxon>Pseudomonadales</taxon>
        <taxon>Pseudomonadaceae</taxon>
        <taxon>Pseudomonas</taxon>
    </lineage>
</organism>
<keyword evidence="2" id="KW-0732">Signal</keyword>
<evidence type="ECO:0000313" key="3">
    <source>
        <dbReference type="EMBL" id="MBH3441346.1"/>
    </source>
</evidence>
<dbReference type="GO" id="GO:0016829">
    <property type="term" value="F:lyase activity"/>
    <property type="evidence" value="ECO:0007669"/>
    <property type="project" value="UniProtKB-KW"/>
</dbReference>
<feature type="chain" id="PRO_5015969895" evidence="2">
    <location>
        <begin position="26"/>
        <end position="327"/>
    </location>
</feature>
<evidence type="ECO:0000313" key="6">
    <source>
        <dbReference type="Proteomes" id="UP000638986"/>
    </source>
</evidence>
<comment type="similarity">
    <text evidence="1">Belongs to the UPF0065 (bug) family.</text>
</comment>
<evidence type="ECO:0000256" key="2">
    <source>
        <dbReference type="SAM" id="SignalP"/>
    </source>
</evidence>
<dbReference type="InterPro" id="IPR042100">
    <property type="entry name" value="Bug_dom1"/>
</dbReference>
<dbReference type="Proteomes" id="UP000250443">
    <property type="component" value="Unassembled WGS sequence"/>
</dbReference>
<dbReference type="PANTHER" id="PTHR42928:SF5">
    <property type="entry name" value="BLR1237 PROTEIN"/>
    <property type="match status" value="1"/>
</dbReference>
<dbReference type="PROSITE" id="PS51318">
    <property type="entry name" value="TAT"/>
    <property type="match status" value="1"/>
</dbReference>
<dbReference type="Proteomes" id="UP000638986">
    <property type="component" value="Unassembled WGS sequence"/>
</dbReference>
<dbReference type="PANTHER" id="PTHR42928">
    <property type="entry name" value="TRICARBOXYLATE-BINDING PROTEIN"/>
    <property type="match status" value="1"/>
</dbReference>
<dbReference type="Gene3D" id="3.40.190.150">
    <property type="entry name" value="Bordetella uptake gene, domain 1"/>
    <property type="match status" value="1"/>
</dbReference>
<dbReference type="AlphaFoldDB" id="A0A2X2BV03"/>
<feature type="signal peptide" evidence="2">
    <location>
        <begin position="1"/>
        <end position="25"/>
    </location>
</feature>
<evidence type="ECO:0000313" key="5">
    <source>
        <dbReference type="Proteomes" id="UP000250443"/>
    </source>
</evidence>
<dbReference type="Gene3D" id="3.40.190.10">
    <property type="entry name" value="Periplasmic binding protein-like II"/>
    <property type="match status" value="1"/>
</dbReference>
<dbReference type="EMBL" id="JADTXM010000020">
    <property type="protein sequence ID" value="MBH3441346.1"/>
    <property type="molecule type" value="Genomic_DNA"/>
</dbReference>
<reference evidence="4 5" key="1">
    <citation type="submission" date="2018-06" db="EMBL/GenBank/DDBJ databases">
        <authorList>
            <consortium name="Pathogen Informatics"/>
            <person name="Doyle S."/>
        </authorList>
    </citation>
    <scope>NUCLEOTIDE SEQUENCE [LARGE SCALE GENOMIC DNA]</scope>
    <source>
        <strain evidence="4 5">NCTC11842</strain>
    </source>
</reference>
<gene>
    <name evidence="3" type="ORF">I5Q09_21945</name>
    <name evidence="4" type="ORF">NCTC11842_00367</name>
</gene>
<sequence>MLSRRSFIYATGATLFGASALSLHAQQFSGAGRLVLGQPEGSLGSTVAERLLPVMSEKASLAYQIQYITQGETRQSLQIVKAARPDGSLILQAIASSMTLLPNIYQSLPFDPIKDFTPLALLGDYSYVLALGPAVPASVRTLDQFVDWTADNPDLRDLGVSLYGSHGHLAALTLAYEKEIAFRVRTYSRSAAIVEDLKDQSLAAAILAIGVAASRNAEGKIRPIVVTGDSRAMQWPTVPSFKELGIDANINSWIGWFVPSGTPSIIVDGLITRINQVQASREYAEMQRRLLLTQVSLTPAQIRDRIAKEKAFYKTLVERYHLEPKVG</sequence>
<dbReference type="RefSeq" id="WP_112297497.1">
    <property type="nucleotide sequence ID" value="NZ_JADTXM010000020.1"/>
</dbReference>
<proteinExistence type="inferred from homology"/>
<reference evidence="3 6" key="2">
    <citation type="submission" date="2020-11" db="EMBL/GenBank/DDBJ databases">
        <title>Enhanced detection system for hospital associated transmission using whole genome sequencing surveillance.</title>
        <authorList>
            <person name="Harrison L.H."/>
            <person name="Van Tyne D."/>
            <person name="Marsh J.W."/>
            <person name="Griffith M.P."/>
            <person name="Snyder D.J."/>
            <person name="Cooper V.S."/>
            <person name="Mustapha M."/>
        </authorList>
    </citation>
    <scope>NUCLEOTIDE SEQUENCE [LARGE SCALE GENOMIC DNA]</scope>
    <source>
        <strain evidence="3 6">PSB00013</strain>
    </source>
</reference>
<evidence type="ECO:0000256" key="1">
    <source>
        <dbReference type="ARBA" id="ARBA00006987"/>
    </source>
</evidence>
<keyword evidence="4" id="KW-0456">Lyase</keyword>